<evidence type="ECO:0000313" key="4">
    <source>
        <dbReference type="EMBL" id="CAI5450654.1"/>
    </source>
</evidence>
<dbReference type="InterPro" id="IPR016187">
    <property type="entry name" value="CTDL_fold"/>
</dbReference>
<dbReference type="CDD" id="cd00037">
    <property type="entry name" value="CLECT"/>
    <property type="match status" value="1"/>
</dbReference>
<evidence type="ECO:0000256" key="1">
    <source>
        <dbReference type="SAM" id="MobiDB-lite"/>
    </source>
</evidence>
<dbReference type="PANTHER" id="PTHR23124:SF132">
    <property type="entry name" value="C-TYPE LECTIN DOMAIN-CONTAINING PROTEIN"/>
    <property type="match status" value="1"/>
</dbReference>
<feature type="compositionally biased region" description="Basic residues" evidence="1">
    <location>
        <begin position="35"/>
        <end position="79"/>
    </location>
</feature>
<dbReference type="Pfam" id="PF00059">
    <property type="entry name" value="Lectin_C"/>
    <property type="match status" value="1"/>
</dbReference>
<keyword evidence="2" id="KW-0732">Signal</keyword>
<sequence>MRSFLVLILIFLAAELIASKYEEECEASSSEEIVHHHHHTKKPTTTKKPTPKPTKKPTTKKPKITKKPTTKKHTTKKRVPTTTKRVPICQKEKQSRSKCAQAQCKKLGATLTGIDSVAENKFLQAQGVVILKSLGLQVGTMWIGLVRKPACYSLATKNSPNCIGSNGFQWTDGVTTRKNTMTWRIIQPDNHQGRQKCAYLQIGRITKYGIRPGTIDDIECDHPWNPANLDVQKQQGFACGKWAK</sequence>
<feature type="chain" id="PRO_5040326972" description="C-type lectin domain-containing protein" evidence="2">
    <location>
        <begin position="20"/>
        <end position="244"/>
    </location>
</feature>
<evidence type="ECO:0000313" key="5">
    <source>
        <dbReference type="Proteomes" id="UP001152747"/>
    </source>
</evidence>
<dbReference type="InterPro" id="IPR016186">
    <property type="entry name" value="C-type_lectin-like/link_sf"/>
</dbReference>
<feature type="region of interest" description="Disordered" evidence="1">
    <location>
        <begin position="28"/>
        <end position="85"/>
    </location>
</feature>
<feature type="signal peptide" evidence="2">
    <location>
        <begin position="1"/>
        <end position="19"/>
    </location>
</feature>
<dbReference type="PROSITE" id="PS50041">
    <property type="entry name" value="C_TYPE_LECTIN_2"/>
    <property type="match status" value="1"/>
</dbReference>
<dbReference type="SUPFAM" id="SSF56436">
    <property type="entry name" value="C-type lectin-like"/>
    <property type="match status" value="1"/>
</dbReference>
<dbReference type="OrthoDB" id="5825749at2759"/>
<accession>A0A9P1N5J4</accession>
<comment type="caution">
    <text evidence="4">The sequence shown here is derived from an EMBL/GenBank/DDBJ whole genome shotgun (WGS) entry which is preliminary data.</text>
</comment>
<reference evidence="4" key="1">
    <citation type="submission" date="2022-11" db="EMBL/GenBank/DDBJ databases">
        <authorList>
            <person name="Kikuchi T."/>
        </authorList>
    </citation>
    <scope>NUCLEOTIDE SEQUENCE</scope>
    <source>
        <strain evidence="4">PS1010</strain>
    </source>
</reference>
<keyword evidence="5" id="KW-1185">Reference proteome</keyword>
<gene>
    <name evidence="4" type="ORF">CAMP_LOCUS13291</name>
</gene>
<organism evidence="4 5">
    <name type="scientific">Caenorhabditis angaria</name>
    <dbReference type="NCBI Taxonomy" id="860376"/>
    <lineage>
        <taxon>Eukaryota</taxon>
        <taxon>Metazoa</taxon>
        <taxon>Ecdysozoa</taxon>
        <taxon>Nematoda</taxon>
        <taxon>Chromadorea</taxon>
        <taxon>Rhabditida</taxon>
        <taxon>Rhabditina</taxon>
        <taxon>Rhabditomorpha</taxon>
        <taxon>Rhabditoidea</taxon>
        <taxon>Rhabditidae</taxon>
        <taxon>Peloderinae</taxon>
        <taxon>Caenorhabditis</taxon>
    </lineage>
</organism>
<dbReference type="AlphaFoldDB" id="A0A9P1N5J4"/>
<dbReference type="Proteomes" id="UP001152747">
    <property type="component" value="Unassembled WGS sequence"/>
</dbReference>
<protein>
    <recommendedName>
        <fullName evidence="3">C-type lectin domain-containing protein</fullName>
    </recommendedName>
</protein>
<proteinExistence type="predicted"/>
<dbReference type="SMART" id="SM00034">
    <property type="entry name" value="CLECT"/>
    <property type="match status" value="1"/>
</dbReference>
<dbReference type="EMBL" id="CANHGI010000005">
    <property type="protein sequence ID" value="CAI5450654.1"/>
    <property type="molecule type" value="Genomic_DNA"/>
</dbReference>
<feature type="domain" description="C-type lectin" evidence="3">
    <location>
        <begin position="100"/>
        <end position="221"/>
    </location>
</feature>
<evidence type="ECO:0000256" key="2">
    <source>
        <dbReference type="SAM" id="SignalP"/>
    </source>
</evidence>
<dbReference type="PANTHER" id="PTHR23124">
    <property type="entry name" value="C-TYPE LECTIN DOMAIN-CONTAINING PROTEIN-RELATED-RELATED"/>
    <property type="match status" value="1"/>
</dbReference>
<dbReference type="Gene3D" id="3.10.100.10">
    <property type="entry name" value="Mannose-Binding Protein A, subunit A"/>
    <property type="match status" value="1"/>
</dbReference>
<dbReference type="InterPro" id="IPR001304">
    <property type="entry name" value="C-type_lectin-like"/>
</dbReference>
<name>A0A9P1N5J4_9PELO</name>
<evidence type="ECO:0000259" key="3">
    <source>
        <dbReference type="PROSITE" id="PS50041"/>
    </source>
</evidence>